<keyword evidence="3" id="KW-1185">Reference proteome</keyword>
<dbReference type="AlphaFoldDB" id="A0A4U3KZ13"/>
<gene>
    <name evidence="2" type="ORF">FC093_17025</name>
</gene>
<dbReference type="InterPro" id="IPR021782">
    <property type="entry name" value="DUF3347"/>
</dbReference>
<evidence type="ECO:0000313" key="2">
    <source>
        <dbReference type="EMBL" id="TKK66416.1"/>
    </source>
</evidence>
<sequence>MAAVFVLAVTQNSFAQDSAKQSQSSQLLSLYYNIKNALVTDDANAASLSAQEFIKALNSTDSKAISESNISALLKDANSIAETKDIKHQREHFTGLSSNMVAAVKAGKLTDQPVYQAYCPMKKAYWLSKDKTIKNPYFGSAMLTCGKVVETINQ</sequence>
<dbReference type="Proteomes" id="UP000305848">
    <property type="component" value="Unassembled WGS sequence"/>
</dbReference>
<name>A0A4U3KZ13_9BACT</name>
<evidence type="ECO:0000259" key="1">
    <source>
        <dbReference type="Pfam" id="PF11827"/>
    </source>
</evidence>
<feature type="domain" description="DUF3347" evidence="1">
    <location>
        <begin position="28"/>
        <end position="110"/>
    </location>
</feature>
<evidence type="ECO:0000313" key="3">
    <source>
        <dbReference type="Proteomes" id="UP000305848"/>
    </source>
</evidence>
<dbReference type="OrthoDB" id="5513217at2"/>
<accession>A0A4U3KZ13</accession>
<dbReference type="Pfam" id="PF11827">
    <property type="entry name" value="DUF3347"/>
    <property type="match status" value="1"/>
</dbReference>
<reference evidence="2 3" key="1">
    <citation type="submission" date="2019-05" db="EMBL/GenBank/DDBJ databases">
        <title>Panacibacter sp. strain 17mud1-8 Genome sequencing and assembly.</title>
        <authorList>
            <person name="Chhetri G."/>
        </authorList>
    </citation>
    <scope>NUCLEOTIDE SEQUENCE [LARGE SCALE GENOMIC DNA]</scope>
    <source>
        <strain evidence="2 3">17mud1-8</strain>
    </source>
</reference>
<comment type="caution">
    <text evidence="2">The sequence shown here is derived from an EMBL/GenBank/DDBJ whole genome shotgun (WGS) entry which is preliminary data.</text>
</comment>
<proteinExistence type="predicted"/>
<dbReference type="EMBL" id="SZQL01000015">
    <property type="protein sequence ID" value="TKK66416.1"/>
    <property type="molecule type" value="Genomic_DNA"/>
</dbReference>
<protein>
    <submittedName>
        <fullName evidence="2">DUF3347 domain-containing protein</fullName>
    </submittedName>
</protein>
<organism evidence="2 3">
    <name type="scientific">Ilyomonas limi</name>
    <dbReference type="NCBI Taxonomy" id="2575867"/>
    <lineage>
        <taxon>Bacteria</taxon>
        <taxon>Pseudomonadati</taxon>
        <taxon>Bacteroidota</taxon>
        <taxon>Chitinophagia</taxon>
        <taxon>Chitinophagales</taxon>
        <taxon>Chitinophagaceae</taxon>
        <taxon>Ilyomonas</taxon>
    </lineage>
</organism>